<proteinExistence type="predicted"/>
<dbReference type="Gene3D" id="1.10.10.10">
    <property type="entry name" value="Winged helix-like DNA-binding domain superfamily/Winged helix DNA-binding domain"/>
    <property type="match status" value="1"/>
</dbReference>
<dbReference type="InterPro" id="IPR036390">
    <property type="entry name" value="WH_DNA-bd_sf"/>
</dbReference>
<dbReference type="SUPFAM" id="SSF46785">
    <property type="entry name" value="Winged helix' DNA-binding domain"/>
    <property type="match status" value="1"/>
</dbReference>
<evidence type="ECO:0008006" key="3">
    <source>
        <dbReference type="Google" id="ProtNLM"/>
    </source>
</evidence>
<dbReference type="InterPro" id="IPR036388">
    <property type="entry name" value="WH-like_DNA-bd_sf"/>
</dbReference>
<protein>
    <recommendedName>
        <fullName evidence="3">HTH marR-type domain-containing protein</fullName>
    </recommendedName>
</protein>
<sequence length="108" mass="12308">MLTTPQAELLKTLYELEQKKQPGRFWRPKELGAYRSSHHALTLRKLCEQGLVEREQVSRNFAYRIADAGESLWEMVRATSELPSAAFLGGSAVATRARQLLRLHPSRT</sequence>
<dbReference type="EMBL" id="EQ985427">
    <property type="protein sequence ID" value="EEF23606.1"/>
    <property type="molecule type" value="Genomic_DNA"/>
</dbReference>
<organism evidence="1 2">
    <name type="scientific">Ricinus communis</name>
    <name type="common">Castor bean</name>
    <dbReference type="NCBI Taxonomy" id="3988"/>
    <lineage>
        <taxon>Eukaryota</taxon>
        <taxon>Viridiplantae</taxon>
        <taxon>Streptophyta</taxon>
        <taxon>Embryophyta</taxon>
        <taxon>Tracheophyta</taxon>
        <taxon>Spermatophyta</taxon>
        <taxon>Magnoliopsida</taxon>
        <taxon>eudicotyledons</taxon>
        <taxon>Gunneridae</taxon>
        <taxon>Pentapetalae</taxon>
        <taxon>rosids</taxon>
        <taxon>fabids</taxon>
        <taxon>Malpighiales</taxon>
        <taxon>Euphorbiaceae</taxon>
        <taxon>Acalyphoideae</taxon>
        <taxon>Acalypheae</taxon>
        <taxon>Ricinus</taxon>
    </lineage>
</organism>
<reference evidence="2" key="1">
    <citation type="journal article" date="2010" name="Nat. Biotechnol.">
        <title>Draft genome sequence of the oilseed species Ricinus communis.</title>
        <authorList>
            <person name="Chan A.P."/>
            <person name="Crabtree J."/>
            <person name="Zhao Q."/>
            <person name="Lorenzi H."/>
            <person name="Orvis J."/>
            <person name="Puiu D."/>
            <person name="Melake-Berhan A."/>
            <person name="Jones K.M."/>
            <person name="Redman J."/>
            <person name="Chen G."/>
            <person name="Cahoon E.B."/>
            <person name="Gedil M."/>
            <person name="Stanke M."/>
            <person name="Haas B.J."/>
            <person name="Wortman J.R."/>
            <person name="Fraser-Liggett C.M."/>
            <person name="Ravel J."/>
            <person name="Rabinowicz P.D."/>
        </authorList>
    </citation>
    <scope>NUCLEOTIDE SEQUENCE [LARGE SCALE GENOMIC DNA]</scope>
    <source>
        <strain evidence="2">cv. Hale</strain>
    </source>
</reference>
<accession>B9TKK6</accession>
<name>B9TKK6_RICCO</name>
<evidence type="ECO:0000313" key="2">
    <source>
        <dbReference type="Proteomes" id="UP000008311"/>
    </source>
</evidence>
<keyword evidence="2" id="KW-1185">Reference proteome</keyword>
<dbReference type="AlphaFoldDB" id="B9TKK6"/>
<dbReference type="InParanoid" id="B9TKK6"/>
<evidence type="ECO:0000313" key="1">
    <source>
        <dbReference type="EMBL" id="EEF23606.1"/>
    </source>
</evidence>
<dbReference type="Proteomes" id="UP000008311">
    <property type="component" value="Unassembled WGS sequence"/>
</dbReference>
<gene>
    <name evidence="1" type="ORF">RCOM_1819460</name>
</gene>